<dbReference type="EMBL" id="CAJPDT010000174">
    <property type="protein sequence ID" value="CAF9942233.1"/>
    <property type="molecule type" value="Genomic_DNA"/>
</dbReference>
<evidence type="ECO:0000256" key="2">
    <source>
        <dbReference type="ARBA" id="ARBA00022980"/>
    </source>
</evidence>
<evidence type="ECO:0000256" key="3">
    <source>
        <dbReference type="ARBA" id="ARBA00023274"/>
    </source>
</evidence>
<dbReference type="PANTHER" id="PTHR21368">
    <property type="entry name" value="50S RIBOSOMAL PROTEIN L9"/>
    <property type="match status" value="1"/>
</dbReference>
<dbReference type="InterPro" id="IPR000244">
    <property type="entry name" value="Ribosomal_bL9"/>
</dbReference>
<dbReference type="InterPro" id="IPR020070">
    <property type="entry name" value="Ribosomal_bL9_N"/>
</dbReference>
<gene>
    <name evidence="5" type="ORF">IMSHALPRED_003427</name>
</gene>
<keyword evidence="3" id="KW-0687">Ribonucleoprotein</keyword>
<dbReference type="Proteomes" id="UP000664534">
    <property type="component" value="Unassembled WGS sequence"/>
</dbReference>
<dbReference type="InterPro" id="IPR036935">
    <property type="entry name" value="Ribosomal_bL9_N_sf"/>
</dbReference>
<comment type="caution">
    <text evidence="5">The sequence shown here is derived from an EMBL/GenBank/DDBJ whole genome shotgun (WGS) entry which is preliminary data.</text>
</comment>
<accession>A0A8H3J870</accession>
<dbReference type="AlphaFoldDB" id="A0A8H3J870"/>
<evidence type="ECO:0000256" key="1">
    <source>
        <dbReference type="ARBA" id="ARBA00010605"/>
    </source>
</evidence>
<dbReference type="GO" id="GO:0003735">
    <property type="term" value="F:structural constituent of ribosome"/>
    <property type="evidence" value="ECO:0007669"/>
    <property type="project" value="InterPro"/>
</dbReference>
<dbReference type="Gene3D" id="3.40.5.10">
    <property type="entry name" value="Ribosomal protein L9, N-terminal domain"/>
    <property type="match status" value="1"/>
</dbReference>
<comment type="similarity">
    <text evidence="1">Belongs to the bacterial ribosomal protein bL9 family.</text>
</comment>
<keyword evidence="2" id="KW-0689">Ribosomal protein</keyword>
<protein>
    <recommendedName>
        <fullName evidence="4">Ribosomal protein L9 domain-containing protein</fullName>
    </recommendedName>
</protein>
<keyword evidence="6" id="KW-1185">Reference proteome</keyword>
<proteinExistence type="inferred from homology"/>
<organism evidence="5 6">
    <name type="scientific">Imshaugia aleurites</name>
    <dbReference type="NCBI Taxonomy" id="172621"/>
    <lineage>
        <taxon>Eukaryota</taxon>
        <taxon>Fungi</taxon>
        <taxon>Dikarya</taxon>
        <taxon>Ascomycota</taxon>
        <taxon>Pezizomycotina</taxon>
        <taxon>Lecanoromycetes</taxon>
        <taxon>OSLEUM clade</taxon>
        <taxon>Lecanoromycetidae</taxon>
        <taxon>Lecanorales</taxon>
        <taxon>Lecanorineae</taxon>
        <taxon>Parmeliaceae</taxon>
        <taxon>Imshaugia</taxon>
    </lineage>
</organism>
<feature type="domain" description="Ribosomal protein L9" evidence="4">
    <location>
        <begin position="50"/>
        <end position="93"/>
    </location>
</feature>
<evidence type="ECO:0000313" key="5">
    <source>
        <dbReference type="EMBL" id="CAF9942233.1"/>
    </source>
</evidence>
<dbReference type="InterPro" id="IPR009027">
    <property type="entry name" value="Ribosomal_bL9/RNase_H1_N"/>
</dbReference>
<dbReference type="Pfam" id="PF01281">
    <property type="entry name" value="Ribosomal_L9_N"/>
    <property type="match status" value="1"/>
</dbReference>
<sequence>MATLSISARSSLCASCIRRISWDDISQLWFPFHRQLRGKKKSAKRPTTINVKLLEDIVGFGRKGSICPVEPGRMRNTWYPRQKAEYMTTSTIQGLKPQNLVAERDFTFGMKPKEEPIPQRKASEKERVVEIQTRLLLPQRASEIIEASLPPSLVFYRTPIAATEPYFPFQEPTSRSRRVAASSAAAELEAASQPLPKPQKPQVTTIFGSVSTTDIAESMKAVLAGSTEGARVVFGAENITIFQDEDDELGHQDKGIEEDRLKALGDFRVEVRVKGGEPVIRTVSIKAEEASQA</sequence>
<dbReference type="GO" id="GO:1990904">
    <property type="term" value="C:ribonucleoprotein complex"/>
    <property type="evidence" value="ECO:0007669"/>
    <property type="project" value="UniProtKB-KW"/>
</dbReference>
<dbReference type="SUPFAM" id="SSF55658">
    <property type="entry name" value="L9 N-domain-like"/>
    <property type="match status" value="1"/>
</dbReference>
<dbReference type="GO" id="GO:0006412">
    <property type="term" value="P:translation"/>
    <property type="evidence" value="ECO:0007669"/>
    <property type="project" value="InterPro"/>
</dbReference>
<name>A0A8H3J870_9LECA</name>
<dbReference type="OrthoDB" id="5555409at2759"/>
<evidence type="ECO:0000259" key="4">
    <source>
        <dbReference type="Pfam" id="PF01281"/>
    </source>
</evidence>
<evidence type="ECO:0000313" key="6">
    <source>
        <dbReference type="Proteomes" id="UP000664534"/>
    </source>
</evidence>
<reference evidence="5" key="1">
    <citation type="submission" date="2021-03" db="EMBL/GenBank/DDBJ databases">
        <authorList>
            <person name="Tagirdzhanova G."/>
        </authorList>
    </citation>
    <scope>NUCLEOTIDE SEQUENCE</scope>
</reference>
<dbReference type="GO" id="GO:0005840">
    <property type="term" value="C:ribosome"/>
    <property type="evidence" value="ECO:0007669"/>
    <property type="project" value="UniProtKB-KW"/>
</dbReference>